<gene>
    <name evidence="1" type="ordered locus">Mpal_1921</name>
</gene>
<dbReference type="HOGENOM" id="CLU_2550315_0_0_2"/>
<proteinExistence type="predicted"/>
<evidence type="ECO:0000313" key="1">
    <source>
        <dbReference type="EMBL" id="ACL17225.1"/>
    </source>
</evidence>
<organism evidence="1 2">
    <name type="scientific">Methanosphaerula palustris (strain ATCC BAA-1556 / DSM 19958 / E1-9c)</name>
    <dbReference type="NCBI Taxonomy" id="521011"/>
    <lineage>
        <taxon>Archaea</taxon>
        <taxon>Methanobacteriati</taxon>
        <taxon>Methanobacteriota</taxon>
        <taxon>Stenosarchaea group</taxon>
        <taxon>Methanomicrobia</taxon>
        <taxon>Methanomicrobiales</taxon>
        <taxon>Methanoregulaceae</taxon>
        <taxon>Methanosphaerula</taxon>
    </lineage>
</organism>
<accession>B8GKS9</accession>
<dbReference type="AlphaFoldDB" id="B8GKS9"/>
<dbReference type="Proteomes" id="UP000002457">
    <property type="component" value="Chromosome"/>
</dbReference>
<protein>
    <submittedName>
        <fullName evidence="1">Uncharacterized protein</fullName>
    </submittedName>
</protein>
<dbReference type="EMBL" id="CP001338">
    <property type="protein sequence ID" value="ACL17225.1"/>
    <property type="molecule type" value="Genomic_DNA"/>
</dbReference>
<keyword evidence="2" id="KW-1185">Reference proteome</keyword>
<evidence type="ECO:0000313" key="2">
    <source>
        <dbReference type="Proteomes" id="UP000002457"/>
    </source>
</evidence>
<dbReference type="STRING" id="521011.Mpal_1921"/>
<reference evidence="1 2" key="1">
    <citation type="journal article" date="2015" name="Genome Announc.">
        <title>Complete Genome Sequence of Methanosphaerula palustris E1-9CT, a Hydrogenotrophic Methanogen Isolated from a Minerotrophic Fen Peatland.</title>
        <authorList>
            <person name="Cadillo-Quiroz H."/>
            <person name="Browne P."/>
            <person name="Kyrpides N."/>
            <person name="Woyke T."/>
            <person name="Goodwin L."/>
            <person name="Detter C."/>
            <person name="Yavitt J.B."/>
            <person name="Zinder S.H."/>
        </authorList>
    </citation>
    <scope>NUCLEOTIDE SEQUENCE [LARGE SCALE GENOMIC DNA]</scope>
    <source>
        <strain evidence="2">ATCC BAA-1556 / DSM 19958 / E1-9c</strain>
    </source>
</reference>
<name>B8GKS9_METPE</name>
<sequence precursor="true">MIQPHHRRSLPLIDTIVNVSPSAERICKVFDHLLYLNYAWADENFLFVRRMESSSNSNVLYADWSIFNVSCTIGFQVREVEV</sequence>
<dbReference type="KEGG" id="mpl:Mpal_1921"/>